<dbReference type="Gene3D" id="2.60.120.10">
    <property type="entry name" value="Jelly Rolls"/>
    <property type="match status" value="1"/>
</dbReference>
<dbReference type="PROSITE" id="PS50042">
    <property type="entry name" value="CNMP_BINDING_3"/>
    <property type="match status" value="1"/>
</dbReference>
<name>A0A1R2CDJ9_9CILI</name>
<organism evidence="2 3">
    <name type="scientific">Stentor coeruleus</name>
    <dbReference type="NCBI Taxonomy" id="5963"/>
    <lineage>
        <taxon>Eukaryota</taxon>
        <taxon>Sar</taxon>
        <taxon>Alveolata</taxon>
        <taxon>Ciliophora</taxon>
        <taxon>Postciliodesmatophora</taxon>
        <taxon>Heterotrichea</taxon>
        <taxon>Heterotrichida</taxon>
        <taxon>Stentoridae</taxon>
        <taxon>Stentor</taxon>
    </lineage>
</organism>
<evidence type="ECO:0000259" key="1">
    <source>
        <dbReference type="PROSITE" id="PS50042"/>
    </source>
</evidence>
<gene>
    <name evidence="2" type="ORF">SteCoe_11318</name>
</gene>
<dbReference type="EMBL" id="MPUH01000187">
    <property type="protein sequence ID" value="OMJ87073.1"/>
    <property type="molecule type" value="Genomic_DNA"/>
</dbReference>
<dbReference type="PANTHER" id="PTHR47823">
    <property type="entry name" value="ION_TRANS DOMAIN-CONTAINING PROTEIN"/>
    <property type="match status" value="1"/>
</dbReference>
<dbReference type="InterPro" id="IPR000595">
    <property type="entry name" value="cNMP-bd_dom"/>
</dbReference>
<dbReference type="AlphaFoldDB" id="A0A1R2CDJ9"/>
<accession>A0A1R2CDJ9</accession>
<protein>
    <recommendedName>
        <fullName evidence="1">Cyclic nucleotide-binding domain-containing protein</fullName>
    </recommendedName>
</protein>
<sequence>MPSGEFIYIEDELPKSMHFILKGKYHYLTSDRIKFKVIGVGNYFGDIEIFKRIKREYSMRASENMMIWTMCDELIKFIETDFKVIYEEMAQSAIIRSQKLLVELAEIRAISKALEKNETNLKEIRKLISDEYLKPVTESENKKKQQDDSNRIEFKLEYCKKILLKNNKLLHQIEQRLGEVVKK</sequence>
<comment type="caution">
    <text evidence="2">The sequence shown here is derived from an EMBL/GenBank/DDBJ whole genome shotgun (WGS) entry which is preliminary data.</text>
</comment>
<dbReference type="PANTHER" id="PTHR47823:SF9">
    <property type="entry name" value="CHROMOSOME UNDETERMINED SCAFFOLD_10, WHOLE GENOME SHOTGUN SEQUENCE"/>
    <property type="match status" value="1"/>
</dbReference>
<dbReference type="Proteomes" id="UP000187209">
    <property type="component" value="Unassembled WGS sequence"/>
</dbReference>
<keyword evidence="3" id="KW-1185">Reference proteome</keyword>
<feature type="domain" description="Cyclic nucleotide-binding" evidence="1">
    <location>
        <begin position="1"/>
        <end position="70"/>
    </location>
</feature>
<dbReference type="InterPro" id="IPR018490">
    <property type="entry name" value="cNMP-bd_dom_sf"/>
</dbReference>
<dbReference type="CDD" id="cd00038">
    <property type="entry name" value="CAP_ED"/>
    <property type="match status" value="1"/>
</dbReference>
<evidence type="ECO:0000313" key="2">
    <source>
        <dbReference type="EMBL" id="OMJ87073.1"/>
    </source>
</evidence>
<dbReference type="Pfam" id="PF00027">
    <property type="entry name" value="cNMP_binding"/>
    <property type="match status" value="1"/>
</dbReference>
<dbReference type="InterPro" id="IPR014710">
    <property type="entry name" value="RmlC-like_jellyroll"/>
</dbReference>
<proteinExistence type="predicted"/>
<evidence type="ECO:0000313" key="3">
    <source>
        <dbReference type="Proteomes" id="UP000187209"/>
    </source>
</evidence>
<dbReference type="SUPFAM" id="SSF51206">
    <property type="entry name" value="cAMP-binding domain-like"/>
    <property type="match status" value="1"/>
</dbReference>
<reference evidence="2 3" key="1">
    <citation type="submission" date="2016-11" db="EMBL/GenBank/DDBJ databases">
        <title>The macronuclear genome of Stentor coeruleus: a giant cell with tiny introns.</title>
        <authorList>
            <person name="Slabodnick M."/>
            <person name="Ruby J.G."/>
            <person name="Reiff S.B."/>
            <person name="Swart E.C."/>
            <person name="Gosai S."/>
            <person name="Prabakaran S."/>
            <person name="Witkowska E."/>
            <person name="Larue G.E."/>
            <person name="Fisher S."/>
            <person name="Freeman R.M."/>
            <person name="Gunawardena J."/>
            <person name="Chu W."/>
            <person name="Stover N.A."/>
            <person name="Gregory B.D."/>
            <person name="Nowacki M."/>
            <person name="Derisi J."/>
            <person name="Roy S.W."/>
            <person name="Marshall W.F."/>
            <person name="Sood P."/>
        </authorList>
    </citation>
    <scope>NUCLEOTIDE SEQUENCE [LARGE SCALE GENOMIC DNA]</scope>
    <source>
        <strain evidence="2">WM001</strain>
    </source>
</reference>